<name>A0AAX2ZMF5_9RHAB</name>
<feature type="compositionally biased region" description="Basic and acidic residues" evidence="1">
    <location>
        <begin position="106"/>
        <end position="121"/>
    </location>
</feature>
<feature type="region of interest" description="Disordered" evidence="1">
    <location>
        <begin position="1"/>
        <end position="136"/>
    </location>
</feature>
<evidence type="ECO:0000313" key="3">
    <source>
        <dbReference type="Proteomes" id="UP001157169"/>
    </source>
</evidence>
<proteinExistence type="predicted"/>
<organism evidence="2 3">
    <name type="scientific">Artemisia capillaris nucleorhabdovirus 1</name>
    <dbReference type="NCBI Taxonomy" id="2912606"/>
    <lineage>
        <taxon>Viruses</taxon>
        <taxon>Riboviria</taxon>
        <taxon>Orthornavirae</taxon>
        <taxon>Negarnaviricota</taxon>
        <taxon>Haploviricotina</taxon>
        <taxon>Monjiviricetes</taxon>
        <taxon>Mononegavirales</taxon>
        <taxon>Rhabdoviridae</taxon>
        <taxon>Betarhabdovirinae</taxon>
        <taxon>Alphanucleorhabdovirus</taxon>
        <taxon>Alphanucleorhabdovirus artemisiae</taxon>
    </lineage>
</organism>
<gene>
    <name evidence="2" type="primary">P</name>
</gene>
<dbReference type="KEGG" id="vg:80544699"/>
<reference evidence="2 3" key="1">
    <citation type="journal article" date="2022" name="Acta Virol.">
        <title>Artemisia capillaris nucleorhabdovirus 1, a novel member of the genus Alphanucleorhabdovirus, identified in the Artemisia capillaris transcriptome.</title>
        <authorList>
            <person name="Choi D."/>
            <person name="Shin C."/>
            <person name="Shirasu K."/>
            <person name="Ichihashi Y."/>
            <person name="Hahn Y."/>
        </authorList>
    </citation>
    <scope>NUCLEOTIDE SEQUENCE [LARGE SCALE GENOMIC DNA]</scope>
    <source>
        <strain evidence="2">YK</strain>
    </source>
</reference>
<protein>
    <submittedName>
        <fullName evidence="2">Phosphoprotein</fullName>
    </submittedName>
</protein>
<evidence type="ECO:0000256" key="1">
    <source>
        <dbReference type="SAM" id="MobiDB-lite"/>
    </source>
</evidence>
<feature type="compositionally biased region" description="Polar residues" evidence="1">
    <location>
        <begin position="48"/>
        <end position="57"/>
    </location>
</feature>
<dbReference type="RefSeq" id="YP_010805759.1">
    <property type="nucleotide sequence ID" value="NC_077193.1"/>
</dbReference>
<feature type="compositionally biased region" description="Low complexity" evidence="1">
    <location>
        <begin position="88"/>
        <end position="105"/>
    </location>
</feature>
<keyword evidence="3" id="KW-1185">Reference proteome</keyword>
<sequence>MSGENNTQPKSNANVNTRSKTKHDKNAYDTAPPPPPIPPVTGRYSGFNPGSAQIISNDNRDSNAKTFETGAPPTLPPPPDQTLKRQEALAAPLPANSSSEESGASSEERNQARQSPGDKRAKSASQSSKADISNKRFKMDTEMASLNLAFRDQEMLPMDKKDGASIVKTFCDTIKTQQKEITVADIVNIFAAGYKLARKSIPTDILHQISGTLPELITELRTVSGSISLGVGNLDKSIHDMTTHMSNSFDLLLENDRIKNACETTLLATAQQIYQNSVKETKVDFINNYIQKSKIDLSILKTNIDTYKAVYHAIIPEYTVLILSGEGESYPGLVSKIKDNMALIMNIARSSLPRSVYQATTSYAR</sequence>
<dbReference type="EMBL" id="OM372677">
    <property type="protein sequence ID" value="UKL15217.1"/>
    <property type="molecule type" value="Viral_cRNA"/>
</dbReference>
<feature type="compositionally biased region" description="Polar residues" evidence="1">
    <location>
        <begin position="1"/>
        <end position="18"/>
    </location>
</feature>
<evidence type="ECO:0000313" key="2">
    <source>
        <dbReference type="EMBL" id="UKL15217.1"/>
    </source>
</evidence>
<accession>A0AAX2ZMF5</accession>
<dbReference type="Proteomes" id="UP001157169">
    <property type="component" value="Segment"/>
</dbReference>
<dbReference type="GeneID" id="80544699"/>